<evidence type="ECO:0000313" key="6">
    <source>
        <dbReference type="Proteomes" id="UP000752814"/>
    </source>
</evidence>
<feature type="binding site" evidence="3">
    <location>
        <position position="265"/>
    </location>
    <ligand>
        <name>AMP</name>
        <dbReference type="ChEBI" id="CHEBI:456215"/>
    </ligand>
</feature>
<feature type="binding site" evidence="3">
    <location>
        <position position="289"/>
    </location>
    <ligand>
        <name>AMP</name>
        <dbReference type="ChEBI" id="CHEBI:456215"/>
    </ligand>
</feature>
<proteinExistence type="inferred from homology"/>
<dbReference type="EC" id="2.4.2.57" evidence="3"/>
<dbReference type="PANTHER" id="PTHR10515:SF0">
    <property type="entry name" value="THYMIDINE PHOSPHORYLASE"/>
    <property type="match status" value="1"/>
</dbReference>
<evidence type="ECO:0000313" key="5">
    <source>
        <dbReference type="EMBL" id="TQS83963.1"/>
    </source>
</evidence>
<dbReference type="SUPFAM" id="SSF54680">
    <property type="entry name" value="Pyrimidine nucleoside phosphorylase C-terminal domain"/>
    <property type="match status" value="1"/>
</dbReference>
<dbReference type="PROSITE" id="PS00647">
    <property type="entry name" value="THYMID_PHOSPHORYLASE"/>
    <property type="match status" value="1"/>
</dbReference>
<dbReference type="NCBIfam" id="NF003338">
    <property type="entry name" value="PRK04350.1"/>
    <property type="match status" value="1"/>
</dbReference>
<organism evidence="5 6">
    <name type="scientific">Candidatus Methanomassiliicoccus intestinalis</name>
    <dbReference type="NCBI Taxonomy" id="1406512"/>
    <lineage>
        <taxon>Archaea</taxon>
        <taxon>Methanobacteriati</taxon>
        <taxon>Thermoplasmatota</taxon>
        <taxon>Thermoplasmata</taxon>
        <taxon>Methanomassiliicoccales</taxon>
        <taxon>Methanomassiliicoccaceae</taxon>
        <taxon>Methanomassiliicoccus</taxon>
    </lineage>
</organism>
<comment type="function">
    <text evidence="3">Catalyzes the conversion of AMP and phosphate to adenine and ribose 1,5-bisphosphate (R15P). Exhibits phosphorylase activity toward CMP and UMP in addition to AMP. Functions in an archaeal AMP degradation pathway, together with R15P isomerase and RubisCO.</text>
</comment>
<dbReference type="InterPro" id="IPR000053">
    <property type="entry name" value="Thymidine/pyrmidine_PPase"/>
</dbReference>
<dbReference type="GO" id="GO:0046125">
    <property type="term" value="P:pyrimidine deoxyribonucleoside metabolic process"/>
    <property type="evidence" value="ECO:0007669"/>
    <property type="project" value="InterPro"/>
</dbReference>
<name>A0A8J8TEQ2_9ARCH</name>
<keyword evidence="2 3" id="KW-0808">Transferase</keyword>
<comment type="catalytic activity">
    <reaction evidence="3">
        <text>UMP + phosphate = alpha-D-ribose 1,5-bisphosphate + uracil</text>
        <dbReference type="Rhea" id="RHEA:36991"/>
        <dbReference type="ChEBI" id="CHEBI:17568"/>
        <dbReference type="ChEBI" id="CHEBI:43474"/>
        <dbReference type="ChEBI" id="CHEBI:57865"/>
        <dbReference type="ChEBI" id="CHEBI:68688"/>
        <dbReference type="EC" id="2.4.2.57"/>
    </reaction>
</comment>
<dbReference type="OMA" id="VWGGATN"/>
<dbReference type="InterPro" id="IPR013466">
    <property type="entry name" value="Thymidine/AMP_Pase"/>
</dbReference>
<comment type="catalytic activity">
    <reaction evidence="3">
        <text>AMP + phosphate = alpha-D-ribose 1,5-bisphosphate + adenine</text>
        <dbReference type="Rhea" id="RHEA:36975"/>
        <dbReference type="ChEBI" id="CHEBI:16708"/>
        <dbReference type="ChEBI" id="CHEBI:43474"/>
        <dbReference type="ChEBI" id="CHEBI:68688"/>
        <dbReference type="ChEBI" id="CHEBI:456215"/>
        <dbReference type="EC" id="2.4.2.57"/>
    </reaction>
</comment>
<dbReference type="GO" id="GO:0006206">
    <property type="term" value="P:pyrimidine nucleobase metabolic process"/>
    <property type="evidence" value="ECO:0007669"/>
    <property type="project" value="InterPro"/>
</dbReference>
<feature type="domain" description="Pyrimidine nucleoside phosphorylase C-terminal" evidence="4">
    <location>
        <begin position="422"/>
        <end position="489"/>
    </location>
</feature>
<dbReference type="InterPro" id="IPR036566">
    <property type="entry name" value="PYNP-like_C_sf"/>
</dbReference>
<dbReference type="GO" id="GO:0005829">
    <property type="term" value="C:cytosol"/>
    <property type="evidence" value="ECO:0007669"/>
    <property type="project" value="TreeGrafter"/>
</dbReference>
<evidence type="ECO:0000256" key="1">
    <source>
        <dbReference type="ARBA" id="ARBA00022676"/>
    </source>
</evidence>
<comment type="similarity">
    <text evidence="3">Belongs to the thymidine/pyrimidine-nucleoside phosphorylase family. Type 2 subfamily.</text>
</comment>
<protein>
    <recommendedName>
        <fullName evidence="3">AMP phosphorylase</fullName>
        <shortName evidence="3">AMPpase</shortName>
        <ecNumber evidence="3">2.4.2.57</ecNumber>
    </recommendedName>
    <alternativeName>
        <fullName evidence="3">Nucleoside monophosphate phosphorylase</fullName>
        <shortName evidence="3">NMP phosphorylase</shortName>
    </alternativeName>
</protein>
<dbReference type="NCBIfam" id="TIGR03327">
    <property type="entry name" value="AMP_phos"/>
    <property type="match status" value="1"/>
</dbReference>
<gene>
    <name evidence="5" type="ORF">A3207_06460</name>
</gene>
<feature type="binding site" evidence="3">
    <location>
        <position position="169"/>
    </location>
    <ligand>
        <name>AMP</name>
        <dbReference type="ChEBI" id="CHEBI:456215"/>
    </ligand>
</feature>
<dbReference type="InterPro" id="IPR036320">
    <property type="entry name" value="Glycosyl_Trfase_fam3_N_dom_sf"/>
</dbReference>
<dbReference type="SUPFAM" id="SSF52418">
    <property type="entry name" value="Nucleoside phosphorylase/phosphoribosyltransferase catalytic domain"/>
    <property type="match status" value="1"/>
</dbReference>
<dbReference type="InterPro" id="IPR035902">
    <property type="entry name" value="Nuc_phospho_transferase"/>
</dbReference>
<dbReference type="GO" id="GO:0016763">
    <property type="term" value="F:pentosyltransferase activity"/>
    <property type="evidence" value="ECO:0007669"/>
    <property type="project" value="UniProtKB-UniRule"/>
</dbReference>
<evidence type="ECO:0000256" key="2">
    <source>
        <dbReference type="ARBA" id="ARBA00022679"/>
    </source>
</evidence>
<dbReference type="InterPro" id="IPR000312">
    <property type="entry name" value="Glycosyl_Trfase_fam3"/>
</dbReference>
<keyword evidence="1 3" id="KW-0328">Glycosyltransferase</keyword>
<dbReference type="HAMAP" id="MF_02132">
    <property type="entry name" value="AMP_phosphorylase"/>
    <property type="match status" value="1"/>
</dbReference>
<dbReference type="GO" id="GO:0016208">
    <property type="term" value="F:AMP binding"/>
    <property type="evidence" value="ECO:0007669"/>
    <property type="project" value="UniProtKB-UniRule"/>
</dbReference>
<accession>A0A8J8TEQ2</accession>
<dbReference type="NCBIfam" id="TIGR02645">
    <property type="entry name" value="ARCH_P_rylase"/>
    <property type="match status" value="1"/>
</dbReference>
<comment type="caution">
    <text evidence="5">The sequence shown here is derived from an EMBL/GenBank/DDBJ whole genome shotgun (WGS) entry which is preliminary data.</text>
</comment>
<dbReference type="SMART" id="SM00941">
    <property type="entry name" value="PYNP_C"/>
    <property type="match status" value="1"/>
</dbReference>
<sequence>MNLKARYIDMESAEYTCVLHDNDAIELGVREQDRIRIKHERNSIVALLQTTDTVVNQGEVGILGRAYGVLGPERDEIVDVVPTSKPESVKYIKKKMRGEELTTEEIRTIINDIVQHNLSNIELTAYVVALEINGMNIRETADLTMAMVETGDTITFDRGPIFDFHSVGGCPGNKITLIVVPIVAAAGLIIPKTSSRAISSAAGTADIIEVFADVNMDAHKLRTVAEKVGGTLAWGGSMSLSPADDTIIKVEYPLGIDPHAQLLASVMSKKKAAGANCLVIDIPTGAGTKVPTIEEAQAFARDFMDLGEKLGIEVRCAITYGEQPVGRAIGPALEAKEAITILEGSKHPSSVYEKSIGMAAMVLEMGGIKNGEAKAKEILESGQALTKFREIVAAQGGNPNISSSDITVGMYKHDIISAMSGYVNSIKNKQLVQIARAAGSPKDKGAGVVLNKKRGNRVLEGETLYTIYADHEAKLEQAIELARKLDPMVVENMIISKLPNSSKYTVIEETSSNVRSERN</sequence>
<dbReference type="Pfam" id="PF02885">
    <property type="entry name" value="Glycos_trans_3N"/>
    <property type="match status" value="1"/>
</dbReference>
<reference evidence="5" key="1">
    <citation type="submission" date="2016-03" db="EMBL/GenBank/DDBJ databases">
        <authorList>
            <person name="Borrel G."/>
            <person name="Mccann A."/>
            <person name="O'Toole P.W."/>
        </authorList>
    </citation>
    <scope>NUCLEOTIDE SEQUENCE</scope>
    <source>
        <strain evidence="5">183</strain>
    </source>
</reference>
<evidence type="ECO:0000256" key="3">
    <source>
        <dbReference type="HAMAP-Rule" id="MF_02132"/>
    </source>
</evidence>
<dbReference type="GeneID" id="41324127"/>
<dbReference type="Gene3D" id="1.20.970.50">
    <property type="match status" value="1"/>
</dbReference>
<dbReference type="InterPro" id="IPR017459">
    <property type="entry name" value="Glycosyl_Trfase_fam3_N_dom"/>
</dbReference>
<dbReference type="Pfam" id="PF07831">
    <property type="entry name" value="PYNP_C"/>
    <property type="match status" value="1"/>
</dbReference>
<dbReference type="GO" id="GO:0006196">
    <property type="term" value="P:AMP catabolic process"/>
    <property type="evidence" value="ECO:0007669"/>
    <property type="project" value="UniProtKB-UniRule"/>
</dbReference>
<dbReference type="InterPro" id="IPR017872">
    <property type="entry name" value="Pyrmidine_PPase_CS"/>
</dbReference>
<dbReference type="Gene3D" id="2.40.40.20">
    <property type="match status" value="1"/>
</dbReference>
<dbReference type="RefSeq" id="WP_020449583.1">
    <property type="nucleotide sequence ID" value="NZ_CAYAXV010000003.1"/>
</dbReference>
<dbReference type="GO" id="GO:0004645">
    <property type="term" value="F:1,4-alpha-oligoglucan phosphorylase activity"/>
    <property type="evidence" value="ECO:0007669"/>
    <property type="project" value="InterPro"/>
</dbReference>
<comment type="caution">
    <text evidence="3">Lacks conserved residue(s) required for the propagation of feature annotation.</text>
</comment>
<dbReference type="InterPro" id="IPR013102">
    <property type="entry name" value="PYNP_C"/>
</dbReference>
<dbReference type="SUPFAM" id="SSF47648">
    <property type="entry name" value="Nucleoside phosphorylase/phosphoribosyltransferase N-terminal domain"/>
    <property type="match status" value="1"/>
</dbReference>
<dbReference type="InterPro" id="IPR017713">
    <property type="entry name" value="AMP_phosphorylase"/>
</dbReference>
<dbReference type="AlphaFoldDB" id="A0A8J8TEQ2"/>
<feature type="active site" description="Proton donor" evidence="3">
    <location>
        <position position="257"/>
    </location>
</feature>
<comment type="catalytic activity">
    <reaction evidence="3">
        <text>CMP + phosphate = cytosine + alpha-D-ribose 1,5-bisphosphate</text>
        <dbReference type="Rhea" id="RHEA:36987"/>
        <dbReference type="ChEBI" id="CHEBI:16040"/>
        <dbReference type="ChEBI" id="CHEBI:43474"/>
        <dbReference type="ChEBI" id="CHEBI:60377"/>
        <dbReference type="ChEBI" id="CHEBI:68688"/>
        <dbReference type="EC" id="2.4.2.57"/>
    </reaction>
</comment>
<dbReference type="EMBL" id="LVVT01000007">
    <property type="protein sequence ID" value="TQS83963.1"/>
    <property type="molecule type" value="Genomic_DNA"/>
</dbReference>
<feature type="binding site" evidence="3">
    <location>
        <position position="204"/>
    </location>
    <ligand>
        <name>AMP</name>
        <dbReference type="ChEBI" id="CHEBI:456215"/>
    </ligand>
</feature>
<dbReference type="Gene3D" id="3.90.1170.30">
    <property type="entry name" value="Pyrimidine nucleoside phosphorylase-like, C-terminal domain"/>
    <property type="match status" value="1"/>
</dbReference>
<dbReference type="Pfam" id="PF00591">
    <property type="entry name" value="Glycos_transf_3"/>
    <property type="match status" value="1"/>
</dbReference>
<dbReference type="Gene3D" id="3.40.1030.10">
    <property type="entry name" value="Nucleoside phosphorylase/phosphoribosyltransferase catalytic domain"/>
    <property type="match status" value="1"/>
</dbReference>
<dbReference type="PANTHER" id="PTHR10515">
    <property type="entry name" value="THYMIDINE PHOSPHORYLASE"/>
    <property type="match status" value="1"/>
</dbReference>
<evidence type="ECO:0000259" key="4">
    <source>
        <dbReference type="SMART" id="SM00941"/>
    </source>
</evidence>
<dbReference type="Proteomes" id="UP000752814">
    <property type="component" value="Unassembled WGS sequence"/>
</dbReference>